<organism evidence="3 4">
    <name type="scientific">Crotalus adamanteus</name>
    <name type="common">Eastern diamondback rattlesnake</name>
    <dbReference type="NCBI Taxonomy" id="8729"/>
    <lineage>
        <taxon>Eukaryota</taxon>
        <taxon>Metazoa</taxon>
        <taxon>Chordata</taxon>
        <taxon>Craniata</taxon>
        <taxon>Vertebrata</taxon>
        <taxon>Euteleostomi</taxon>
        <taxon>Lepidosauria</taxon>
        <taxon>Squamata</taxon>
        <taxon>Bifurcata</taxon>
        <taxon>Unidentata</taxon>
        <taxon>Episquamata</taxon>
        <taxon>Toxicofera</taxon>
        <taxon>Serpentes</taxon>
        <taxon>Colubroidea</taxon>
        <taxon>Viperidae</taxon>
        <taxon>Crotalinae</taxon>
        <taxon>Crotalus</taxon>
    </lineage>
</organism>
<keyword evidence="3" id="KW-0675">Receptor</keyword>
<proteinExistence type="predicted"/>
<dbReference type="InterPro" id="IPR006202">
    <property type="entry name" value="Neur_chan_lig-bd"/>
</dbReference>
<evidence type="ECO:0000259" key="2">
    <source>
        <dbReference type="Pfam" id="PF02931"/>
    </source>
</evidence>
<dbReference type="Proteomes" id="UP001474421">
    <property type="component" value="Unassembled WGS sequence"/>
</dbReference>
<evidence type="ECO:0000313" key="3">
    <source>
        <dbReference type="EMBL" id="KAK9393838.1"/>
    </source>
</evidence>
<comment type="caution">
    <text evidence="3">The sequence shown here is derived from an EMBL/GenBank/DDBJ whole genome shotgun (WGS) entry which is preliminary data.</text>
</comment>
<reference evidence="3 4" key="1">
    <citation type="journal article" date="2024" name="Proc. Natl. Acad. Sci. U.S.A.">
        <title>The genetic regulatory architecture and epigenomic basis for age-related changes in rattlesnake venom.</title>
        <authorList>
            <person name="Hogan M.P."/>
            <person name="Holding M.L."/>
            <person name="Nystrom G.S."/>
            <person name="Colston T.J."/>
            <person name="Bartlett D.A."/>
            <person name="Mason A.J."/>
            <person name="Ellsworth S.A."/>
            <person name="Rautsaw R.M."/>
            <person name="Lawrence K.C."/>
            <person name="Strickland J.L."/>
            <person name="He B."/>
            <person name="Fraser P."/>
            <person name="Margres M.J."/>
            <person name="Gilbert D.M."/>
            <person name="Gibbs H.L."/>
            <person name="Parkinson C.L."/>
            <person name="Rokyta D.R."/>
        </authorList>
    </citation>
    <scope>NUCLEOTIDE SEQUENCE [LARGE SCALE GENOMIC DNA]</scope>
    <source>
        <strain evidence="3">DRR0105</strain>
    </source>
</reference>
<sequence length="367" mass="40496">MAQSRSSVPLPCKRAWPFCFLLSRCQNALQSGFSGARGGGGRNRRLLPPGWRSPGRDGAKLGPPLSQEGGEKEEEEEEEGEEVVVVVVEEEEEEEEEGEEEKEEEKGEEGEEEEGKRRRRRRRARKKKKRRRKARRRRGSRRGKPVTWERQSEAQPSSGGGGGGGERASGGQVGGRTDEGGSQAERRARRRLAPADSVEAAAAAAAEEEDPSPHGGRVFPGCAGSRALPPALRLANFAPRRPAWQSRQASSAMGLRELSVVLILAGGLVRVSLQGEYQRKLYRELLKNYNPLERPVANDSQPLTVSFSLSLRQIMDVDEKNQVLTTNVWLHMAALSGGRFMAENSSFLYLWSIAILLNGGYESQHDS</sequence>
<keyword evidence="4" id="KW-1185">Reference proteome</keyword>
<feature type="region of interest" description="Disordered" evidence="1">
    <location>
        <begin position="30"/>
        <end position="222"/>
    </location>
</feature>
<dbReference type="InterPro" id="IPR036734">
    <property type="entry name" value="Neur_chan_lig-bd_sf"/>
</dbReference>
<evidence type="ECO:0000256" key="1">
    <source>
        <dbReference type="SAM" id="MobiDB-lite"/>
    </source>
</evidence>
<dbReference type="Gene3D" id="2.70.170.10">
    <property type="entry name" value="Neurotransmitter-gated ion-channel ligand-binding domain"/>
    <property type="match status" value="1"/>
</dbReference>
<dbReference type="GO" id="GO:0005230">
    <property type="term" value="F:extracellular ligand-gated monoatomic ion channel activity"/>
    <property type="evidence" value="ECO:0007669"/>
    <property type="project" value="InterPro"/>
</dbReference>
<accession>A0AAW1AVG3</accession>
<dbReference type="Pfam" id="PF02931">
    <property type="entry name" value="Neur_chan_LBD"/>
    <property type="match status" value="1"/>
</dbReference>
<feature type="compositionally biased region" description="Acidic residues" evidence="1">
    <location>
        <begin position="71"/>
        <end position="113"/>
    </location>
</feature>
<feature type="domain" description="Neurotransmitter-gated ion-channel ligand-binding" evidence="2">
    <location>
        <begin position="279"/>
        <end position="332"/>
    </location>
</feature>
<gene>
    <name evidence="3" type="ORF">NXF25_015501</name>
</gene>
<evidence type="ECO:0000313" key="4">
    <source>
        <dbReference type="Proteomes" id="UP001474421"/>
    </source>
</evidence>
<dbReference type="AlphaFoldDB" id="A0AAW1AVG3"/>
<dbReference type="EMBL" id="JAOTOJ010000012">
    <property type="protein sequence ID" value="KAK9393838.1"/>
    <property type="molecule type" value="Genomic_DNA"/>
</dbReference>
<feature type="compositionally biased region" description="Gly residues" evidence="1">
    <location>
        <begin position="158"/>
        <end position="174"/>
    </location>
</feature>
<protein>
    <submittedName>
        <fullName evidence="3">Neuronal acetylcholine receptor subunit alpha-7</fullName>
    </submittedName>
</protein>
<feature type="compositionally biased region" description="Basic residues" evidence="1">
    <location>
        <begin position="117"/>
        <end position="144"/>
    </location>
</feature>
<dbReference type="GO" id="GO:0016020">
    <property type="term" value="C:membrane"/>
    <property type="evidence" value="ECO:0007669"/>
    <property type="project" value="InterPro"/>
</dbReference>
<dbReference type="SUPFAM" id="SSF63712">
    <property type="entry name" value="Nicotinic receptor ligand binding domain-like"/>
    <property type="match status" value="1"/>
</dbReference>
<name>A0AAW1AVG3_CROAD</name>